<dbReference type="InParanoid" id="D8R9J6"/>
<evidence type="ECO:0000256" key="3">
    <source>
        <dbReference type="RuleBase" id="RU000489"/>
    </source>
</evidence>
<dbReference type="InterPro" id="IPR001579">
    <property type="entry name" value="Glyco_hydro_18_chit_AS"/>
</dbReference>
<dbReference type="HOGENOM" id="CLU_065258_1_0_1"/>
<dbReference type="InterPro" id="IPR001223">
    <property type="entry name" value="Glyco_hydro18_cat"/>
</dbReference>
<dbReference type="Proteomes" id="UP000001514">
    <property type="component" value="Unassembled WGS sequence"/>
</dbReference>
<reference evidence="6 7" key="1">
    <citation type="journal article" date="2011" name="Science">
        <title>The Selaginella genome identifies genetic changes associated with the evolution of vascular plants.</title>
        <authorList>
            <person name="Banks J.A."/>
            <person name="Nishiyama T."/>
            <person name="Hasebe M."/>
            <person name="Bowman J.L."/>
            <person name="Gribskov M."/>
            <person name="dePamphilis C."/>
            <person name="Albert V.A."/>
            <person name="Aono N."/>
            <person name="Aoyama T."/>
            <person name="Ambrose B.A."/>
            <person name="Ashton N.W."/>
            <person name="Axtell M.J."/>
            <person name="Barker E."/>
            <person name="Barker M.S."/>
            <person name="Bennetzen J.L."/>
            <person name="Bonawitz N.D."/>
            <person name="Chapple C."/>
            <person name="Cheng C."/>
            <person name="Correa L.G."/>
            <person name="Dacre M."/>
            <person name="DeBarry J."/>
            <person name="Dreyer I."/>
            <person name="Elias M."/>
            <person name="Engstrom E.M."/>
            <person name="Estelle M."/>
            <person name="Feng L."/>
            <person name="Finet C."/>
            <person name="Floyd S.K."/>
            <person name="Frommer W.B."/>
            <person name="Fujita T."/>
            <person name="Gramzow L."/>
            <person name="Gutensohn M."/>
            <person name="Harholt J."/>
            <person name="Hattori M."/>
            <person name="Heyl A."/>
            <person name="Hirai T."/>
            <person name="Hiwatashi Y."/>
            <person name="Ishikawa M."/>
            <person name="Iwata M."/>
            <person name="Karol K.G."/>
            <person name="Koehler B."/>
            <person name="Kolukisaoglu U."/>
            <person name="Kubo M."/>
            <person name="Kurata T."/>
            <person name="Lalonde S."/>
            <person name="Li K."/>
            <person name="Li Y."/>
            <person name="Litt A."/>
            <person name="Lyons E."/>
            <person name="Manning G."/>
            <person name="Maruyama T."/>
            <person name="Michael T.P."/>
            <person name="Mikami K."/>
            <person name="Miyazaki S."/>
            <person name="Morinaga S."/>
            <person name="Murata T."/>
            <person name="Mueller-Roeber B."/>
            <person name="Nelson D.R."/>
            <person name="Obara M."/>
            <person name="Oguri Y."/>
            <person name="Olmstead R.G."/>
            <person name="Onodera N."/>
            <person name="Petersen B.L."/>
            <person name="Pils B."/>
            <person name="Prigge M."/>
            <person name="Rensing S.A."/>
            <person name="Riano-Pachon D.M."/>
            <person name="Roberts A.W."/>
            <person name="Sato Y."/>
            <person name="Scheller H.V."/>
            <person name="Schulz B."/>
            <person name="Schulz C."/>
            <person name="Shakirov E.V."/>
            <person name="Shibagaki N."/>
            <person name="Shinohara N."/>
            <person name="Shippen D.E."/>
            <person name="Soerensen I."/>
            <person name="Sotooka R."/>
            <person name="Sugimoto N."/>
            <person name="Sugita M."/>
            <person name="Sumikawa N."/>
            <person name="Tanurdzic M."/>
            <person name="Theissen G."/>
            <person name="Ulvskov P."/>
            <person name="Wakazuki S."/>
            <person name="Weng J.K."/>
            <person name="Willats W.W."/>
            <person name="Wipf D."/>
            <person name="Wolf P.G."/>
            <person name="Yang L."/>
            <person name="Zimmer A.D."/>
            <person name="Zhu Q."/>
            <person name="Mitros T."/>
            <person name="Hellsten U."/>
            <person name="Loque D."/>
            <person name="Otillar R."/>
            <person name="Salamov A."/>
            <person name="Schmutz J."/>
            <person name="Shapiro H."/>
            <person name="Lindquist E."/>
            <person name="Lucas S."/>
            <person name="Rokhsar D."/>
            <person name="Grigoriev I.V."/>
        </authorList>
    </citation>
    <scope>NUCLEOTIDE SEQUENCE [LARGE SCALE GENOMIC DNA]</scope>
</reference>
<dbReference type="OMA" id="PEAWIEN"/>
<dbReference type="PANTHER" id="PTHR46476:SF9">
    <property type="entry name" value="GH18 DOMAIN-CONTAINING PROTEIN"/>
    <property type="match status" value="1"/>
</dbReference>
<sequence length="257" mass="28883">DYIGAMGNSTAFDDVPVSPDVDHFFILSFAIDANRSGIVQNGSFISYWSDGLTPESVSAIKSKHQNVKVLLSLAGYSLQVDGQSDPWIVRWYDPSDADLWIDNAVKSISALVQKYHLDGVDIDYESMDDPSNLRLFPFCIGELIKALKRNKVISVATIAPYGASAPYYRSLLRYYGDQFDYINFQFYSYSNVTNAYDYVQLYHWIAQGFDENKLMVSLEIDGTSGRGVQGAEFFKAVEEIKKTRKVPGMFLWSAEGS</sequence>
<dbReference type="AlphaFoldDB" id="D8R9J6"/>
<dbReference type="Gene3D" id="3.20.20.80">
    <property type="entry name" value="Glycosidases"/>
    <property type="match status" value="1"/>
</dbReference>
<dbReference type="eggNOG" id="ENOG502SPYN">
    <property type="taxonomic scope" value="Eukaryota"/>
</dbReference>
<dbReference type="InterPro" id="IPR000677">
    <property type="entry name" value="Chitinase-like"/>
</dbReference>
<comment type="similarity">
    <text evidence="4">Belongs to the glycosyl hydrolase 18 family.</text>
</comment>
<dbReference type="Gramene" id="EFJ30906">
    <property type="protein sequence ID" value="EFJ30906"/>
    <property type="gene ID" value="SELMODRAFT_15493"/>
</dbReference>
<dbReference type="OrthoDB" id="3012298at2759"/>
<evidence type="ECO:0000313" key="6">
    <source>
        <dbReference type="EMBL" id="EFJ30906.1"/>
    </source>
</evidence>
<dbReference type="PROSITE" id="PS01095">
    <property type="entry name" value="GH18_1"/>
    <property type="match status" value="1"/>
</dbReference>
<dbReference type="PRINTS" id="PR00551">
    <property type="entry name" value="2SGLOBULIN"/>
</dbReference>
<evidence type="ECO:0000256" key="4">
    <source>
        <dbReference type="RuleBase" id="RU004453"/>
    </source>
</evidence>
<feature type="non-terminal residue" evidence="6">
    <location>
        <position position="257"/>
    </location>
</feature>
<dbReference type="KEGG" id="smo:SELMODRAFT_15493"/>
<evidence type="ECO:0000256" key="1">
    <source>
        <dbReference type="ARBA" id="ARBA00022801"/>
    </source>
</evidence>
<evidence type="ECO:0000313" key="7">
    <source>
        <dbReference type="Proteomes" id="UP000001514"/>
    </source>
</evidence>
<proteinExistence type="inferred from homology"/>
<dbReference type="PANTHER" id="PTHR46476">
    <property type="entry name" value="CHITINASE 2-LIKE"/>
    <property type="match status" value="1"/>
</dbReference>
<feature type="non-terminal residue" evidence="6">
    <location>
        <position position="1"/>
    </location>
</feature>
<organism evidence="7">
    <name type="scientific">Selaginella moellendorffii</name>
    <name type="common">Spikemoss</name>
    <dbReference type="NCBI Taxonomy" id="88036"/>
    <lineage>
        <taxon>Eukaryota</taxon>
        <taxon>Viridiplantae</taxon>
        <taxon>Streptophyta</taxon>
        <taxon>Embryophyta</taxon>
        <taxon>Tracheophyta</taxon>
        <taxon>Lycopodiopsida</taxon>
        <taxon>Selaginellales</taxon>
        <taxon>Selaginellaceae</taxon>
        <taxon>Selaginella</taxon>
    </lineage>
</organism>
<dbReference type="InterPro" id="IPR017853">
    <property type="entry name" value="GH"/>
</dbReference>
<keyword evidence="2 3" id="KW-0326">Glycosidase</keyword>
<keyword evidence="1 3" id="KW-0378">Hydrolase</keyword>
<name>D8R9J6_SELML</name>
<dbReference type="Pfam" id="PF00704">
    <property type="entry name" value="Glyco_hydro_18"/>
    <property type="match status" value="1"/>
</dbReference>
<dbReference type="GO" id="GO:0004553">
    <property type="term" value="F:hydrolase activity, hydrolyzing O-glycosyl compounds"/>
    <property type="evidence" value="ECO:0007669"/>
    <property type="project" value="InterPro"/>
</dbReference>
<protein>
    <recommendedName>
        <fullName evidence="5">GH18 domain-containing protein</fullName>
    </recommendedName>
</protein>
<evidence type="ECO:0000259" key="5">
    <source>
        <dbReference type="PROSITE" id="PS51910"/>
    </source>
</evidence>
<dbReference type="GO" id="GO:0005975">
    <property type="term" value="P:carbohydrate metabolic process"/>
    <property type="evidence" value="ECO:0007669"/>
    <property type="project" value="InterPro"/>
</dbReference>
<dbReference type="STRING" id="88036.D8R9J6"/>
<dbReference type="PROSITE" id="PS51910">
    <property type="entry name" value="GH18_2"/>
    <property type="match status" value="1"/>
</dbReference>
<gene>
    <name evidence="6" type="ORF">SELMODRAFT_15493</name>
</gene>
<dbReference type="EMBL" id="GL377574">
    <property type="protein sequence ID" value="EFJ30906.1"/>
    <property type="molecule type" value="Genomic_DNA"/>
</dbReference>
<dbReference type="SUPFAM" id="SSF51445">
    <property type="entry name" value="(Trans)glycosidases"/>
    <property type="match status" value="1"/>
</dbReference>
<keyword evidence="7" id="KW-1185">Reference proteome</keyword>
<evidence type="ECO:0000256" key="2">
    <source>
        <dbReference type="ARBA" id="ARBA00023295"/>
    </source>
</evidence>
<feature type="domain" description="GH18" evidence="5">
    <location>
        <begin position="1"/>
        <end position="257"/>
    </location>
</feature>
<accession>D8R9J6</accession>